<protein>
    <submittedName>
        <fullName evidence="1">Uncharacterized protein</fullName>
    </submittedName>
</protein>
<dbReference type="PANTHER" id="PTHR42085:SF2">
    <property type="entry name" value="F-BOX DOMAIN-CONTAINING PROTEIN"/>
    <property type="match status" value="1"/>
</dbReference>
<dbReference type="InterPro" id="IPR038883">
    <property type="entry name" value="AN11006-like"/>
</dbReference>
<reference evidence="1" key="1">
    <citation type="submission" date="2022-06" db="EMBL/GenBank/DDBJ databases">
        <title>Complete genome sequences of two strains of the flax pathogen Septoria linicola.</title>
        <authorList>
            <person name="Lapalu N."/>
            <person name="Simon A."/>
            <person name="Demenou B."/>
            <person name="Paumier D."/>
            <person name="Guillot M.-P."/>
            <person name="Gout L."/>
            <person name="Valade R."/>
        </authorList>
    </citation>
    <scope>NUCLEOTIDE SEQUENCE</scope>
    <source>
        <strain evidence="1">SE15195</strain>
    </source>
</reference>
<gene>
    <name evidence="1" type="ORF">Slin15195_G122610</name>
</gene>
<dbReference type="AlphaFoldDB" id="A0A9Q9AZM1"/>
<evidence type="ECO:0000313" key="1">
    <source>
        <dbReference type="EMBL" id="USW58942.1"/>
    </source>
</evidence>
<dbReference type="OrthoDB" id="5324977at2759"/>
<sequence>MAPKMLATQQKSKRRAGFLDLPSELRNSIYDLVFKGKVPICVEWTGSTIGASREPDFVGPEFFKPTSTAANLLRTSRQIHHEASSILYGANQFIFSDTAVGQLWAAAIGRAIMQVREIQVDSLFTKPSYGVFAQGDSYFSIIKSFVALLENARQLENLRLRYWWTPSTTSRGLSRLLLPVCLMMMRRAKQENPVCRVTDMLGWLDVMMWRSRELSKPEAGFMEALVMMLEQQLRTPEEADMEETEILEAVQAMFKSPHTETHH</sequence>
<proteinExistence type="predicted"/>
<accession>A0A9Q9AZM1</accession>
<evidence type="ECO:0000313" key="2">
    <source>
        <dbReference type="Proteomes" id="UP001056384"/>
    </source>
</evidence>
<name>A0A9Q9AZM1_9PEZI</name>
<dbReference type="EMBL" id="CP099429">
    <property type="protein sequence ID" value="USW58942.1"/>
    <property type="molecule type" value="Genomic_DNA"/>
</dbReference>
<dbReference type="PANTHER" id="PTHR42085">
    <property type="entry name" value="F-BOX DOMAIN-CONTAINING PROTEIN"/>
    <property type="match status" value="1"/>
</dbReference>
<keyword evidence="2" id="KW-1185">Reference proteome</keyword>
<organism evidence="1 2">
    <name type="scientific">Septoria linicola</name>
    <dbReference type="NCBI Taxonomy" id="215465"/>
    <lineage>
        <taxon>Eukaryota</taxon>
        <taxon>Fungi</taxon>
        <taxon>Dikarya</taxon>
        <taxon>Ascomycota</taxon>
        <taxon>Pezizomycotina</taxon>
        <taxon>Dothideomycetes</taxon>
        <taxon>Dothideomycetidae</taxon>
        <taxon>Mycosphaerellales</taxon>
        <taxon>Mycosphaerellaceae</taxon>
        <taxon>Septoria</taxon>
    </lineage>
</organism>
<dbReference type="Proteomes" id="UP001056384">
    <property type="component" value="Chromosome 12"/>
</dbReference>